<dbReference type="OrthoDB" id="10062605at2759"/>
<proteinExistence type="predicted"/>
<organism evidence="9 10">
    <name type="scientific">Brassicogethes aeneus</name>
    <name type="common">Rape pollen beetle</name>
    <name type="synonym">Meligethes aeneus</name>
    <dbReference type="NCBI Taxonomy" id="1431903"/>
    <lineage>
        <taxon>Eukaryota</taxon>
        <taxon>Metazoa</taxon>
        <taxon>Ecdysozoa</taxon>
        <taxon>Arthropoda</taxon>
        <taxon>Hexapoda</taxon>
        <taxon>Insecta</taxon>
        <taxon>Pterygota</taxon>
        <taxon>Neoptera</taxon>
        <taxon>Endopterygota</taxon>
        <taxon>Coleoptera</taxon>
        <taxon>Polyphaga</taxon>
        <taxon>Cucujiformia</taxon>
        <taxon>Nitidulidae</taxon>
        <taxon>Meligethinae</taxon>
        <taxon>Brassicogethes</taxon>
    </lineage>
</organism>
<keyword evidence="5 8" id="KW-1133">Transmembrane helix</keyword>
<evidence type="ECO:0000256" key="7">
    <source>
        <dbReference type="ARBA" id="ARBA00023136"/>
    </source>
</evidence>
<keyword evidence="3" id="KW-0963">Cytoplasm</keyword>
<evidence type="ECO:0000256" key="4">
    <source>
        <dbReference type="ARBA" id="ARBA00022692"/>
    </source>
</evidence>
<evidence type="ECO:0000256" key="1">
    <source>
        <dbReference type="ARBA" id="ARBA00004167"/>
    </source>
</evidence>
<gene>
    <name evidence="9" type="ORF">MELIAE_LOCUS9876</name>
</gene>
<evidence type="ECO:0000256" key="8">
    <source>
        <dbReference type="SAM" id="Phobius"/>
    </source>
</evidence>
<dbReference type="GO" id="GO:0005737">
    <property type="term" value="C:cytoplasm"/>
    <property type="evidence" value="ECO:0007669"/>
    <property type="project" value="UniProtKB-SubCell"/>
</dbReference>
<protein>
    <submittedName>
        <fullName evidence="9">Uncharacterized protein</fullName>
    </submittedName>
</protein>
<dbReference type="GO" id="GO:0016020">
    <property type="term" value="C:membrane"/>
    <property type="evidence" value="ECO:0007669"/>
    <property type="project" value="UniProtKB-SubCell"/>
</dbReference>
<feature type="transmembrane region" description="Helical" evidence="8">
    <location>
        <begin position="328"/>
        <end position="348"/>
    </location>
</feature>
<evidence type="ECO:0000313" key="10">
    <source>
        <dbReference type="Proteomes" id="UP001154078"/>
    </source>
</evidence>
<comment type="subcellular location">
    <subcellularLocation>
        <location evidence="2">Cytoplasm</location>
    </subcellularLocation>
    <subcellularLocation>
        <location evidence="1">Membrane</location>
        <topology evidence="1">Single-pass membrane protein</topology>
    </subcellularLocation>
</comment>
<evidence type="ECO:0000256" key="2">
    <source>
        <dbReference type="ARBA" id="ARBA00004496"/>
    </source>
</evidence>
<keyword evidence="10" id="KW-1185">Reference proteome</keyword>
<evidence type="ECO:0000256" key="6">
    <source>
        <dbReference type="ARBA" id="ARBA00023054"/>
    </source>
</evidence>
<dbReference type="InterPro" id="IPR008677">
    <property type="entry name" value="MRVI1"/>
</dbReference>
<dbReference type="PANTHER" id="PTHR15352:SF1">
    <property type="entry name" value="KASH5-LIKE COILED-COIL DOMAIN-CONTAINING PROTEIN"/>
    <property type="match status" value="1"/>
</dbReference>
<dbReference type="Pfam" id="PF05781">
    <property type="entry name" value="MRVI1"/>
    <property type="match status" value="1"/>
</dbReference>
<accession>A0A9P0FLV3</accession>
<dbReference type="Proteomes" id="UP001154078">
    <property type="component" value="Chromosome 7"/>
</dbReference>
<evidence type="ECO:0000256" key="5">
    <source>
        <dbReference type="ARBA" id="ARBA00022989"/>
    </source>
</evidence>
<dbReference type="EMBL" id="OV121138">
    <property type="protein sequence ID" value="CAH0560043.1"/>
    <property type="molecule type" value="Genomic_DNA"/>
</dbReference>
<keyword evidence="4 8" id="KW-0812">Transmembrane</keyword>
<keyword evidence="6" id="KW-0175">Coiled coil</keyword>
<evidence type="ECO:0000313" key="9">
    <source>
        <dbReference type="EMBL" id="CAH0560043.1"/>
    </source>
</evidence>
<sequence>MSDSTKKTITEENIDLFPNLPEALLEEMGLRGNSTSSFSEEEQEQKFTRLSLAFSIDSTSINDRFERQKRQRDQTEHNLMVELEKLTHKINKMKYLCVDFETTELLTALLTQVDIVTKATYLASISAERYGAVQYENRLSESVNLMIAHVNTLKQHRDAARRQLQYTKRVIQETNYEAENNNNNNNDEKVKSAPKNNILVVKNTVIRRASIANISQATDKLMENKKMKRRKSDLYLGTAPAPNRPSRLTELGGDLVKISEGEPISDKNTDEQLLNDDDPTSDDIICFQVKEPAPTNLRQKILYKIKNLQLNMERKYTQWINYSSTDNYYFAALICFTFSLIILLSVWIEIEMTRTLYNT</sequence>
<dbReference type="AlphaFoldDB" id="A0A9P0FLV3"/>
<evidence type="ECO:0000256" key="3">
    <source>
        <dbReference type="ARBA" id="ARBA00022490"/>
    </source>
</evidence>
<name>A0A9P0FLV3_BRAAE</name>
<keyword evidence="7 8" id="KW-0472">Membrane</keyword>
<dbReference type="PANTHER" id="PTHR15352">
    <property type="entry name" value="LYMPHOID-RESTRICTED MEMBRANE PROTEIN, JAW1"/>
    <property type="match status" value="1"/>
</dbReference>
<reference evidence="9" key="1">
    <citation type="submission" date="2021-12" db="EMBL/GenBank/DDBJ databases">
        <authorList>
            <person name="King R."/>
        </authorList>
    </citation>
    <scope>NUCLEOTIDE SEQUENCE</scope>
</reference>